<evidence type="ECO:0000313" key="4">
    <source>
        <dbReference type="Proteomes" id="UP001061862"/>
    </source>
</evidence>
<feature type="transmembrane region" description="Helical" evidence="1">
    <location>
        <begin position="58"/>
        <end position="77"/>
    </location>
</feature>
<evidence type="ECO:0000313" key="3">
    <source>
        <dbReference type="EMBL" id="UXN71922.1"/>
    </source>
</evidence>
<dbReference type="EMBL" id="CP104965">
    <property type="protein sequence ID" value="UXN71922.1"/>
    <property type="molecule type" value="Genomic_DNA"/>
</dbReference>
<sequence length="83" mass="8889">MAASKHEPLPPLREESPMDYAQHEATYSGFVTVTKYTIMGIAILMVGLYFAVIAGQPVLGLVLVLASFVVPPVVGVLSEISKK</sequence>
<proteinExistence type="predicted"/>
<organism evidence="3 4">
    <name type="scientific">Devosia neptuniae</name>
    <dbReference type="NCBI Taxonomy" id="191302"/>
    <lineage>
        <taxon>Bacteria</taxon>
        <taxon>Pseudomonadati</taxon>
        <taxon>Pseudomonadota</taxon>
        <taxon>Alphaproteobacteria</taxon>
        <taxon>Hyphomicrobiales</taxon>
        <taxon>Devosiaceae</taxon>
        <taxon>Devosia</taxon>
    </lineage>
</organism>
<dbReference type="RefSeq" id="WP_113121245.1">
    <property type="nucleotide sequence ID" value="NZ_CP104965.1"/>
</dbReference>
<evidence type="ECO:0000259" key="2">
    <source>
        <dbReference type="Pfam" id="PF07835"/>
    </source>
</evidence>
<dbReference type="InterPro" id="IPR036596">
    <property type="entry name" value="Cyt-C_aa3_sf"/>
</dbReference>
<feature type="domain" description="Cytochrome c oxidase subunit IV bacterial aa3 type" evidence="2">
    <location>
        <begin position="17"/>
        <end position="51"/>
    </location>
</feature>
<evidence type="ECO:0000256" key="1">
    <source>
        <dbReference type="SAM" id="Phobius"/>
    </source>
</evidence>
<reference evidence="3 4" key="1">
    <citation type="submission" date="2022-09" db="EMBL/GenBank/DDBJ databases">
        <title>Interaction between co-microsymbionts with complementary sets of symbiotic genes in legume-rhizobium systems.</title>
        <authorList>
            <person name="Safronova V."/>
            <person name="Sazanova A."/>
            <person name="Afonin A."/>
            <person name="Chirak E."/>
        </authorList>
    </citation>
    <scope>NUCLEOTIDE SEQUENCE [LARGE SCALE GENOMIC DNA]</scope>
    <source>
        <strain evidence="3 4">A18/4-1</strain>
    </source>
</reference>
<dbReference type="Proteomes" id="UP001061862">
    <property type="component" value="Chromosome"/>
</dbReference>
<accession>A0ABY6CKM4</accession>
<name>A0ABY6CKM4_9HYPH</name>
<keyword evidence="4" id="KW-1185">Reference proteome</keyword>
<gene>
    <name evidence="3" type="ORF">N8A98_12395</name>
</gene>
<dbReference type="InterPro" id="IPR012422">
    <property type="entry name" value="Cyt_c_oxidase_su4_bac-aa3"/>
</dbReference>
<protein>
    <submittedName>
        <fullName evidence="3">Aa3-type cytochrome c oxidase subunit IV</fullName>
    </submittedName>
</protein>
<feature type="transmembrane region" description="Helical" evidence="1">
    <location>
        <begin position="33"/>
        <end position="52"/>
    </location>
</feature>
<dbReference type="Gene3D" id="1.20.5.160">
    <property type="entry name" value="Bacterial aa3 type cytochrome c oxidase subunit IV"/>
    <property type="match status" value="1"/>
</dbReference>
<keyword evidence="1" id="KW-1133">Transmembrane helix</keyword>
<dbReference type="Pfam" id="PF07835">
    <property type="entry name" value="COX4_pro_2"/>
    <property type="match status" value="1"/>
</dbReference>
<keyword evidence="1" id="KW-0472">Membrane</keyword>
<dbReference type="SUPFAM" id="SSF81469">
    <property type="entry name" value="Bacterial aa3 type cytochrome c oxidase subunit IV"/>
    <property type="match status" value="1"/>
</dbReference>
<keyword evidence="1" id="KW-0812">Transmembrane</keyword>